<reference evidence="6" key="1">
    <citation type="submission" date="2018-05" db="EMBL/GenBank/DDBJ databases">
        <title>Azospirillum thermophila sp. nov., a novel isolated from hot spring.</title>
        <authorList>
            <person name="Zhao Z."/>
        </authorList>
    </citation>
    <scope>NUCLEOTIDE SEQUENCE [LARGE SCALE GENOMIC DNA]</scope>
    <source>
        <strain evidence="6">CFH 70021</strain>
        <plasmid evidence="6">unnamed2</plasmid>
    </source>
</reference>
<sequence length="324" mass="34852">MTTEKRTPDPAEVDRVAVIGAGTIGAGWTALFLARGLSVAVSDPDPAAERAVQQYIDRAWPALERLGLSPGARRDNWFFHTDPGVAARGARFVQESAPERAAVKREIYGILEDIVGDGVVIASSTSGLMMSDLQAACRLPRRFAVGHPFNPPHLIPLVEVVGGDRTAPETLDWLMAFYRRVGKRPIRLNREVPGHLANRLQAALWREAVHAVASGLASVEDVDTAISEGPGLRWALMGPAMIFNLAGGPGGMAHFLDHIGPSMEGWWRDLGSPAMTPEIARRLAEGVAAEAHGRTTAEIAAERDRLLLALIELLQRERAAAAPA</sequence>
<evidence type="ECO:0000313" key="6">
    <source>
        <dbReference type="Proteomes" id="UP000245629"/>
    </source>
</evidence>
<evidence type="ECO:0000256" key="1">
    <source>
        <dbReference type="ARBA" id="ARBA00023002"/>
    </source>
</evidence>
<dbReference type="Pfam" id="PF00725">
    <property type="entry name" value="3HCDH"/>
    <property type="match status" value="1"/>
</dbReference>
<dbReference type="SUPFAM" id="SSF48179">
    <property type="entry name" value="6-phosphogluconate dehydrogenase C-terminal domain-like"/>
    <property type="match status" value="1"/>
</dbReference>
<evidence type="ECO:0000313" key="5">
    <source>
        <dbReference type="EMBL" id="AWK89489.1"/>
    </source>
</evidence>
<evidence type="ECO:0000259" key="3">
    <source>
        <dbReference type="Pfam" id="PF00725"/>
    </source>
</evidence>
<dbReference type="InterPro" id="IPR022694">
    <property type="entry name" value="3-OHacyl-CoA_DH"/>
</dbReference>
<feature type="domain" description="3-hydroxyacyl-CoA dehydrogenase C-terminal" evidence="3">
    <location>
        <begin position="194"/>
        <end position="255"/>
    </location>
</feature>
<keyword evidence="6" id="KW-1185">Reference proteome</keyword>
<dbReference type="Proteomes" id="UP000245629">
    <property type="component" value="Plasmid unnamed2"/>
</dbReference>
<dbReference type="Gene3D" id="1.10.1040.10">
    <property type="entry name" value="N-(1-d-carboxylethyl)-l-norvaline Dehydrogenase, domain 2"/>
    <property type="match status" value="1"/>
</dbReference>
<dbReference type="InterPro" id="IPR006108">
    <property type="entry name" value="3HC_DH_C"/>
</dbReference>
<feature type="domain" description="3-hydroxyacyl-CoA dehydrogenase NAD binding" evidence="4">
    <location>
        <begin position="16"/>
        <end position="189"/>
    </location>
</feature>
<dbReference type="PANTHER" id="PTHR48075">
    <property type="entry name" value="3-HYDROXYACYL-COA DEHYDROGENASE FAMILY PROTEIN"/>
    <property type="match status" value="1"/>
</dbReference>
<dbReference type="SUPFAM" id="SSF51735">
    <property type="entry name" value="NAD(P)-binding Rossmann-fold domains"/>
    <property type="match status" value="1"/>
</dbReference>
<feature type="site" description="Important for catalytic activity" evidence="2">
    <location>
        <position position="147"/>
    </location>
</feature>
<dbReference type="InterPro" id="IPR036291">
    <property type="entry name" value="NAD(P)-bd_dom_sf"/>
</dbReference>
<dbReference type="GO" id="GO:0070403">
    <property type="term" value="F:NAD+ binding"/>
    <property type="evidence" value="ECO:0007669"/>
    <property type="project" value="InterPro"/>
</dbReference>
<dbReference type="InterPro" id="IPR008927">
    <property type="entry name" value="6-PGluconate_DH-like_C_sf"/>
</dbReference>
<accession>A0A2S2CYE5</accession>
<dbReference type="PANTHER" id="PTHR48075:SF5">
    <property type="entry name" value="3-HYDROXYBUTYRYL-COA DEHYDROGENASE"/>
    <property type="match status" value="1"/>
</dbReference>
<protein>
    <submittedName>
        <fullName evidence="5">3-hydroxyacyl-CoA dehydrogenase</fullName>
    </submittedName>
</protein>
<dbReference type="InterPro" id="IPR006176">
    <property type="entry name" value="3-OHacyl-CoA_DH_NAD-bd"/>
</dbReference>
<dbReference type="Gene3D" id="3.40.50.720">
    <property type="entry name" value="NAD(P)-binding Rossmann-like Domain"/>
    <property type="match status" value="1"/>
</dbReference>
<dbReference type="RefSeq" id="WP_109332825.1">
    <property type="nucleotide sequence ID" value="NZ_CP029357.1"/>
</dbReference>
<evidence type="ECO:0000259" key="4">
    <source>
        <dbReference type="Pfam" id="PF02737"/>
    </source>
</evidence>
<dbReference type="InterPro" id="IPR013328">
    <property type="entry name" value="6PGD_dom2"/>
</dbReference>
<dbReference type="GO" id="GO:0006631">
    <property type="term" value="P:fatty acid metabolic process"/>
    <property type="evidence" value="ECO:0007669"/>
    <property type="project" value="InterPro"/>
</dbReference>
<evidence type="ECO:0000256" key="2">
    <source>
        <dbReference type="PIRSR" id="PIRSR000105-1"/>
    </source>
</evidence>
<keyword evidence="1" id="KW-0560">Oxidoreductase</keyword>
<dbReference type="KEGG" id="azz:DEW08_26055"/>
<proteinExistence type="predicted"/>
<dbReference type="GO" id="GO:0016616">
    <property type="term" value="F:oxidoreductase activity, acting on the CH-OH group of donors, NAD or NADP as acceptor"/>
    <property type="evidence" value="ECO:0007669"/>
    <property type="project" value="InterPro"/>
</dbReference>
<gene>
    <name evidence="5" type="ORF">DEW08_26055</name>
</gene>
<organism evidence="5 6">
    <name type="scientific">Azospirillum thermophilum</name>
    <dbReference type="NCBI Taxonomy" id="2202148"/>
    <lineage>
        <taxon>Bacteria</taxon>
        <taxon>Pseudomonadati</taxon>
        <taxon>Pseudomonadota</taxon>
        <taxon>Alphaproteobacteria</taxon>
        <taxon>Rhodospirillales</taxon>
        <taxon>Azospirillaceae</taxon>
        <taxon>Azospirillum</taxon>
    </lineage>
</organism>
<name>A0A2S2CYE5_9PROT</name>
<dbReference type="EMBL" id="CP029357">
    <property type="protein sequence ID" value="AWK89489.1"/>
    <property type="molecule type" value="Genomic_DNA"/>
</dbReference>
<geneLocation type="plasmid" evidence="5 6">
    <name>unnamed2</name>
</geneLocation>
<dbReference type="PIRSF" id="PIRSF000105">
    <property type="entry name" value="HCDH"/>
    <property type="match status" value="1"/>
</dbReference>
<dbReference type="Pfam" id="PF02737">
    <property type="entry name" value="3HCDH_N"/>
    <property type="match status" value="1"/>
</dbReference>
<dbReference type="OrthoDB" id="9803287at2"/>
<keyword evidence="5" id="KW-0614">Plasmid</keyword>
<dbReference type="AlphaFoldDB" id="A0A2S2CYE5"/>